<sequence>MPCSKTHLDGLNILNIAVVLGPGEGDLGELSTIMYRAQWEGKLAINKHGDLPTEHYFPLVKIIHDLPHSLIFNPHTKAHQIYPRSRQTLTLEMDEFKKIHSFYFPKYDYRPKKYATLPNTNDFIIMNSENYDELIQSQQHRKRSNKEKQHRSLKVQPLSTATNSSLSPVIVPTTSAISPILDESLSSLEACKSVLPHDQTTGGTISTTLFSHVETPLIFCHEETPVFFREPSIAVNCGRYL</sequence>
<gene>
    <name evidence="1" type="ORF">ACOLOM_LOCUS4262</name>
</gene>
<dbReference type="Proteomes" id="UP000789525">
    <property type="component" value="Unassembled WGS sequence"/>
</dbReference>
<keyword evidence="2" id="KW-1185">Reference proteome</keyword>
<accession>A0ACA9LLG7</accession>
<name>A0ACA9LLG7_9GLOM</name>
<reference evidence="1" key="1">
    <citation type="submission" date="2021-06" db="EMBL/GenBank/DDBJ databases">
        <authorList>
            <person name="Kallberg Y."/>
            <person name="Tangrot J."/>
            <person name="Rosling A."/>
        </authorList>
    </citation>
    <scope>NUCLEOTIDE SEQUENCE</scope>
    <source>
        <strain evidence="1">CL356</strain>
    </source>
</reference>
<protein>
    <submittedName>
        <fullName evidence="1">13712_t:CDS:1</fullName>
    </submittedName>
</protein>
<evidence type="ECO:0000313" key="1">
    <source>
        <dbReference type="EMBL" id="CAG8535729.1"/>
    </source>
</evidence>
<evidence type="ECO:0000313" key="2">
    <source>
        <dbReference type="Proteomes" id="UP000789525"/>
    </source>
</evidence>
<comment type="caution">
    <text evidence="1">The sequence shown here is derived from an EMBL/GenBank/DDBJ whole genome shotgun (WGS) entry which is preliminary data.</text>
</comment>
<dbReference type="EMBL" id="CAJVPT010006898">
    <property type="protein sequence ID" value="CAG8535729.1"/>
    <property type="molecule type" value="Genomic_DNA"/>
</dbReference>
<organism evidence="1 2">
    <name type="scientific">Acaulospora colombiana</name>
    <dbReference type="NCBI Taxonomy" id="27376"/>
    <lineage>
        <taxon>Eukaryota</taxon>
        <taxon>Fungi</taxon>
        <taxon>Fungi incertae sedis</taxon>
        <taxon>Mucoromycota</taxon>
        <taxon>Glomeromycotina</taxon>
        <taxon>Glomeromycetes</taxon>
        <taxon>Diversisporales</taxon>
        <taxon>Acaulosporaceae</taxon>
        <taxon>Acaulospora</taxon>
    </lineage>
</organism>
<proteinExistence type="predicted"/>